<dbReference type="Pfam" id="PF00106">
    <property type="entry name" value="adh_short"/>
    <property type="match status" value="1"/>
</dbReference>
<reference evidence="4" key="1">
    <citation type="submission" date="2022-03" db="EMBL/GenBank/DDBJ databases">
        <title>Identification of a novel bacterium isolated from mangrove sediments.</title>
        <authorList>
            <person name="Pan X."/>
        </authorList>
    </citation>
    <scope>NUCLEOTIDE SEQUENCE</scope>
    <source>
        <strain evidence="4">B2580</strain>
    </source>
</reference>
<sequence>MGKTVVITGAGAGLGKALACRFAAEGETVILLGRTLSKVQAVADELGGPAMAVECDVGSADSVRAAFATIAQKHPKIDVLINNAAVYEPFTVAEATDKQIDSIIATNLNGPIYCCRAAIPMMEAGAQIINVGSESVAVPFVMLSLYQTTKAGLEMFSSALEAELEEAGIRVTTVRAGPMYDEGKEPPNWDQQAAMRFHMGCVKNGIDLTQRPVSHSNSVTGVFRAVLDLPPDVKLSLVTVGARRPS</sequence>
<gene>
    <name evidence="4" type="ORF">MTR64_03080</name>
</gene>
<evidence type="ECO:0000256" key="3">
    <source>
        <dbReference type="RuleBase" id="RU000363"/>
    </source>
</evidence>
<evidence type="ECO:0000313" key="5">
    <source>
        <dbReference type="Proteomes" id="UP001162880"/>
    </source>
</evidence>
<comment type="caution">
    <text evidence="4">The sequence shown here is derived from an EMBL/GenBank/DDBJ whole genome shotgun (WGS) entry which is preliminary data.</text>
</comment>
<keyword evidence="5" id="KW-1185">Reference proteome</keyword>
<dbReference type="PRINTS" id="PR00081">
    <property type="entry name" value="GDHRDH"/>
</dbReference>
<dbReference type="PRINTS" id="PR00080">
    <property type="entry name" value="SDRFAMILY"/>
</dbReference>
<evidence type="ECO:0000256" key="2">
    <source>
        <dbReference type="ARBA" id="ARBA00023002"/>
    </source>
</evidence>
<organism evidence="4 5">
    <name type="scientific">Novosphingobium album</name>
    <name type="common">ex Hu et al. 2023</name>
    <dbReference type="NCBI Taxonomy" id="2930093"/>
    <lineage>
        <taxon>Bacteria</taxon>
        <taxon>Pseudomonadati</taxon>
        <taxon>Pseudomonadota</taxon>
        <taxon>Alphaproteobacteria</taxon>
        <taxon>Sphingomonadales</taxon>
        <taxon>Sphingomonadaceae</taxon>
        <taxon>Novosphingobium</taxon>
    </lineage>
</organism>
<evidence type="ECO:0000313" key="4">
    <source>
        <dbReference type="EMBL" id="MCJ2177531.1"/>
    </source>
</evidence>
<keyword evidence="2" id="KW-0560">Oxidoreductase</keyword>
<dbReference type="CDD" id="cd05233">
    <property type="entry name" value="SDR_c"/>
    <property type="match status" value="1"/>
</dbReference>
<dbReference type="SUPFAM" id="SSF51735">
    <property type="entry name" value="NAD(P)-binding Rossmann-fold domains"/>
    <property type="match status" value="1"/>
</dbReference>
<protein>
    <submittedName>
        <fullName evidence="4">SDR family oxidoreductase</fullName>
    </submittedName>
</protein>
<dbReference type="EMBL" id="JALHLE010000003">
    <property type="protein sequence ID" value="MCJ2177531.1"/>
    <property type="molecule type" value="Genomic_DNA"/>
</dbReference>
<proteinExistence type="inferred from homology"/>
<dbReference type="RefSeq" id="WP_243990644.1">
    <property type="nucleotide sequence ID" value="NZ_JALHLE010000003.1"/>
</dbReference>
<dbReference type="PANTHER" id="PTHR44196">
    <property type="entry name" value="DEHYDROGENASE/REDUCTASE SDR FAMILY MEMBER 7B"/>
    <property type="match status" value="1"/>
</dbReference>
<dbReference type="InterPro" id="IPR002347">
    <property type="entry name" value="SDR_fam"/>
</dbReference>
<dbReference type="Proteomes" id="UP001162880">
    <property type="component" value="Unassembled WGS sequence"/>
</dbReference>
<comment type="similarity">
    <text evidence="1 3">Belongs to the short-chain dehydrogenases/reductases (SDR) family.</text>
</comment>
<dbReference type="PANTHER" id="PTHR44196:SF1">
    <property type="entry name" value="DEHYDROGENASE_REDUCTASE SDR FAMILY MEMBER 7B"/>
    <property type="match status" value="1"/>
</dbReference>
<dbReference type="InterPro" id="IPR036291">
    <property type="entry name" value="NAD(P)-bd_dom_sf"/>
</dbReference>
<evidence type="ECO:0000256" key="1">
    <source>
        <dbReference type="ARBA" id="ARBA00006484"/>
    </source>
</evidence>
<accession>A0ABT0AXM2</accession>
<name>A0ABT0AXM2_9SPHN</name>
<dbReference type="Gene3D" id="3.40.50.720">
    <property type="entry name" value="NAD(P)-binding Rossmann-like Domain"/>
    <property type="match status" value="1"/>
</dbReference>